<accession>A0ABT4KM55</accession>
<dbReference type="SUPFAM" id="SSF53448">
    <property type="entry name" value="Nucleotide-diphospho-sugar transferases"/>
    <property type="match status" value="1"/>
</dbReference>
<reference evidence="1" key="1">
    <citation type="submission" date="2022-10" db="EMBL/GenBank/DDBJ databases">
        <title>Whole genome sequencing of three plant growth promoting bacteria isolated from Vachellia tortilis subsp. raddiana in Morocco.</title>
        <authorList>
            <person name="Hnini M."/>
            <person name="Zouagui R."/>
            <person name="Zouagui H."/>
            <person name="Chemao Elfihri M.-W."/>
            <person name="Ibrahimi A."/>
            <person name="Sbabou L."/>
            <person name="Aurag J."/>
        </authorList>
    </citation>
    <scope>NUCLEOTIDE SEQUENCE</scope>
    <source>
        <strain evidence="1">LMR678</strain>
    </source>
</reference>
<evidence type="ECO:0000313" key="2">
    <source>
        <dbReference type="Proteomes" id="UP001079430"/>
    </source>
</evidence>
<proteinExistence type="predicted"/>
<keyword evidence="2" id="KW-1185">Reference proteome</keyword>
<comment type="caution">
    <text evidence="1">The sequence shown here is derived from an EMBL/GenBank/DDBJ whole genome shotgun (WGS) entry which is preliminary data.</text>
</comment>
<dbReference type="EMBL" id="JAPVOI010000004">
    <property type="protein sequence ID" value="MCZ4093041.1"/>
    <property type="molecule type" value="Genomic_DNA"/>
</dbReference>
<organism evidence="1 2">
    <name type="scientific">Sinorhizobium psoraleae</name>
    <dbReference type="NCBI Taxonomy" id="520838"/>
    <lineage>
        <taxon>Bacteria</taxon>
        <taxon>Pseudomonadati</taxon>
        <taxon>Pseudomonadota</taxon>
        <taxon>Alphaproteobacteria</taxon>
        <taxon>Hyphomicrobiales</taxon>
        <taxon>Rhizobiaceae</taxon>
        <taxon>Sinorhizobium/Ensifer group</taxon>
        <taxon>Sinorhizobium</taxon>
    </lineage>
</organism>
<evidence type="ECO:0000313" key="1">
    <source>
        <dbReference type="EMBL" id="MCZ4093041.1"/>
    </source>
</evidence>
<name>A0ABT4KM55_9HYPH</name>
<sequence>MTMADGRYAIGAMALARSLAAVSDVPLLVLHTDPYTPRLLRHLSNVSTLKVEPINNPHNHGQSRFAGTFTKLRVFELLDYDRITFVDADCVMLKGIDDLFEREGFWAAPDWGTELHIAFNSGVFSFFHRKG</sequence>
<protein>
    <recommendedName>
        <fullName evidence="3">Glycosyl transferase family 8</fullName>
    </recommendedName>
</protein>
<evidence type="ECO:0008006" key="3">
    <source>
        <dbReference type="Google" id="ProtNLM"/>
    </source>
</evidence>
<dbReference type="Gene3D" id="3.90.550.10">
    <property type="entry name" value="Spore Coat Polysaccharide Biosynthesis Protein SpsA, Chain A"/>
    <property type="match status" value="1"/>
</dbReference>
<dbReference type="InterPro" id="IPR029044">
    <property type="entry name" value="Nucleotide-diphossugar_trans"/>
</dbReference>
<dbReference type="RefSeq" id="WP_269284165.1">
    <property type="nucleotide sequence ID" value="NZ_JAPVOI010000004.1"/>
</dbReference>
<gene>
    <name evidence="1" type="ORF">O3W52_24130</name>
</gene>
<dbReference type="Proteomes" id="UP001079430">
    <property type="component" value="Unassembled WGS sequence"/>
</dbReference>
<dbReference type="PANTHER" id="PTHR11183">
    <property type="entry name" value="GLYCOGENIN SUBFAMILY MEMBER"/>
    <property type="match status" value="1"/>
</dbReference>
<dbReference type="InterPro" id="IPR050587">
    <property type="entry name" value="GNT1/Glycosyltrans_8"/>
</dbReference>